<keyword evidence="1" id="KW-0812">Transmembrane</keyword>
<keyword evidence="1" id="KW-0472">Membrane</keyword>
<dbReference type="Proteomes" id="UP000327294">
    <property type="component" value="Chromosome"/>
</dbReference>
<keyword evidence="4" id="KW-1185">Reference proteome</keyword>
<feature type="transmembrane region" description="Helical" evidence="1">
    <location>
        <begin position="446"/>
        <end position="464"/>
    </location>
</feature>
<dbReference type="InterPro" id="IPR007111">
    <property type="entry name" value="NACHT_NTPase"/>
</dbReference>
<dbReference type="RefSeq" id="WP_152171262.1">
    <property type="nucleotide sequence ID" value="NZ_CP045096.1"/>
</dbReference>
<feature type="transmembrane region" description="Helical" evidence="1">
    <location>
        <begin position="9"/>
        <end position="29"/>
    </location>
</feature>
<dbReference type="Pfam" id="PF05729">
    <property type="entry name" value="NACHT"/>
    <property type="match status" value="1"/>
</dbReference>
<feature type="domain" description="NACHT" evidence="2">
    <location>
        <begin position="146"/>
        <end position="238"/>
    </location>
</feature>
<proteinExistence type="predicted"/>
<feature type="transmembrane region" description="Helical" evidence="1">
    <location>
        <begin position="599"/>
        <end position="619"/>
    </location>
</feature>
<feature type="transmembrane region" description="Helical" evidence="1">
    <location>
        <begin position="1095"/>
        <end position="1117"/>
    </location>
</feature>
<name>A0A5P8KA40_9ACTN</name>
<dbReference type="KEGG" id="sphv:F9278_31180"/>
<evidence type="ECO:0000256" key="1">
    <source>
        <dbReference type="SAM" id="Phobius"/>
    </source>
</evidence>
<dbReference type="SUPFAM" id="SSF52540">
    <property type="entry name" value="P-loop containing nucleoside triphosphate hydrolases"/>
    <property type="match status" value="2"/>
</dbReference>
<feature type="transmembrane region" description="Helical" evidence="1">
    <location>
        <begin position="1061"/>
        <end position="1083"/>
    </location>
</feature>
<evidence type="ECO:0000313" key="4">
    <source>
        <dbReference type="Proteomes" id="UP000327294"/>
    </source>
</evidence>
<feature type="transmembrane region" description="Helical" evidence="1">
    <location>
        <begin position="525"/>
        <end position="547"/>
    </location>
</feature>
<dbReference type="Gene3D" id="3.40.50.300">
    <property type="entry name" value="P-loop containing nucleotide triphosphate hydrolases"/>
    <property type="match status" value="1"/>
</dbReference>
<keyword evidence="1" id="KW-1133">Transmembrane helix</keyword>
<feature type="transmembrane region" description="Helical" evidence="1">
    <location>
        <begin position="49"/>
        <end position="73"/>
    </location>
</feature>
<protein>
    <submittedName>
        <fullName evidence="3">NACHT domain-containing protein</fullName>
    </submittedName>
</protein>
<feature type="transmembrane region" description="Helical" evidence="1">
    <location>
        <begin position="768"/>
        <end position="791"/>
    </location>
</feature>
<evidence type="ECO:0000259" key="2">
    <source>
        <dbReference type="Pfam" id="PF05729"/>
    </source>
</evidence>
<dbReference type="EMBL" id="CP045096">
    <property type="protein sequence ID" value="QFQ99880.1"/>
    <property type="molecule type" value="Genomic_DNA"/>
</dbReference>
<feature type="transmembrane region" description="Helical" evidence="1">
    <location>
        <begin position="858"/>
        <end position="877"/>
    </location>
</feature>
<gene>
    <name evidence="3" type="ORF">F9278_31180</name>
</gene>
<feature type="transmembrane region" description="Helical" evidence="1">
    <location>
        <begin position="803"/>
        <end position="820"/>
    </location>
</feature>
<feature type="transmembrane region" description="Helical" evidence="1">
    <location>
        <begin position="485"/>
        <end position="505"/>
    </location>
</feature>
<accession>A0A5P8KA40</accession>
<reference evidence="3 4" key="1">
    <citation type="submission" date="2019-10" db="EMBL/GenBank/DDBJ databases">
        <title>Streptomyces sp. strain GY16 isolated from leaves of Broussonetia papyrifera.</title>
        <authorList>
            <person name="Mo P."/>
        </authorList>
    </citation>
    <scope>NUCLEOTIDE SEQUENCE [LARGE SCALE GENOMIC DNA]</scope>
    <source>
        <strain evidence="3 4">GY16</strain>
    </source>
</reference>
<sequence>MAESGERHMVYRVLAIVSGVCSAAGGLWLSGWLWRHTDLMDSRDVGDDFFAAVPIVLPGGIGLALAAVAWISWGPGAGRGQPREEPVAVLAASVRRVVRTRLQVPRSRLSLPPLRWARTEPDLGGPPGASPEHQLLPMYRTSHDKRLIIIGDPGSGKTRMAHTLVLGLVQDRTPDAPVPVPVSVATWTPEAGLIDRWLAGRLYEEFGLPREAALELVSGRRVLPVLDGLDELSAPHRAVFVEQLTRSRWARTSGGGYVMTCRTQVYEEEFAAHRAGRLGRVVRLLPLDPRTILTDDGWSGPDEAQRWAPVARAVEADPGGPLAQALSSPLILVLALSAYERRDPAELLDRARFPGVDEITRRVLENADPTANFELWRDDDGRRRRPGDRRRWLEVLTRVMGSADDELLLWWRMAGASALWWMVPAARSLLIVLSASAVLATGSSRAAFGVLVGCVLAQSITVSLEGEVPRRVGGWSAERSGPRRWVRWALGGTAGAVAACAATALSSTAGSGGGGAVAPEAAPVAVGLTVVLVCLLAGFGLALALGVREIDAVPSADRRVGDLVQDRRAALLKAASVTVLIGLPIGYGWRDTLSAQDGFSLAGACVLWFVTVLLLGSAWGRYRLAHARLAVAGELPWRLQAFLDRAAAEGLLTSPDGYGEGCHAYRHERVRDALVASGGGDDPHQDAVRHVRQEIVDETLAQPEAVAYIAYTADGDSAAEQRAAEHIVSLTERALDDDLQTIADAGAEAYGRFQQAHRSMLAVQRKPWWAGPVLTFVYGTIAGLGVIFLLNAVGLMGMALDEVALAWFGAALVWLGFRQWPTSAAAWHRRWVISPAPAFGPLVVLSVLTGVAPDRLPAVAMVSAVLTALTLPVYLYARPHAATHRALRLEDPTRWPELPATRSRDAAVQARRDWLAALARDGVMPLLRGRLPVGRGHQSLSFPTIDPSRLTGIRRSDQFVATEAARQTEYHLRQLESASLGVSGPRGAGKSSLMQRFCAPDAATAADDLLVLVPAPTSYDPREFLIHLFAEVCRRITGVEAADDGPPGTEPTRWKARAQRIGAAFAVVAGVLTCVGAFLWPQLTELGQSWSVDRPLLVGIGGAVTAVVGIGWALVLSGRSTRRHERRTGAAEAAALRHLRTLHYQLTVMRTRTNQLALPAGLQLADARQVQHTEQVLTYPELVARFRALLDLVALERRPLGGRVVIGIDELDKLGSAEEAERFLNDLKVVFGIQGCHFLVAVSEDALTAFGRHVLDVRTAFDSAFDKVVAVPPLDLAQARSLLELRGVWLPEPYLWLCQVLSGGLPRDLLRAVMSLAGAKALRDVGELAPLARELITEDAYAVLSAQSRYAATLAGDHAPAAARWIGEVSQAPVDAVEWEQLIYTMPAIPSDEYETRRAADQVRSYLALGATLLRTFTDSDASDLAQRLDWLRSAGPGPLGRLTTARAKLAAEPDAAWAAVNRYRREIPRMLELPGRT</sequence>
<feature type="transmembrane region" description="Helical" evidence="1">
    <location>
        <begin position="568"/>
        <end position="587"/>
    </location>
</feature>
<dbReference type="InterPro" id="IPR027417">
    <property type="entry name" value="P-loop_NTPase"/>
</dbReference>
<evidence type="ECO:0000313" key="3">
    <source>
        <dbReference type="EMBL" id="QFQ99880.1"/>
    </source>
</evidence>
<feature type="transmembrane region" description="Helical" evidence="1">
    <location>
        <begin position="832"/>
        <end position="852"/>
    </location>
</feature>
<organism evidence="3 4">
    <name type="scientific">Streptomyces phaeolivaceus</name>
    <dbReference type="NCBI Taxonomy" id="2653200"/>
    <lineage>
        <taxon>Bacteria</taxon>
        <taxon>Bacillati</taxon>
        <taxon>Actinomycetota</taxon>
        <taxon>Actinomycetes</taxon>
        <taxon>Kitasatosporales</taxon>
        <taxon>Streptomycetaceae</taxon>
        <taxon>Streptomyces</taxon>
    </lineage>
</organism>
<feature type="transmembrane region" description="Helical" evidence="1">
    <location>
        <begin position="418"/>
        <end position="440"/>
    </location>
</feature>